<dbReference type="PANTHER" id="PTHR48438:SF1">
    <property type="entry name" value="ALPHA-(1,3)-FUCOSYLTRANSFERASE C-RELATED"/>
    <property type="match status" value="1"/>
</dbReference>
<evidence type="ECO:0000259" key="15">
    <source>
        <dbReference type="Pfam" id="PF17039"/>
    </source>
</evidence>
<keyword evidence="5 12" id="KW-0808">Transferase</keyword>
<evidence type="ECO:0000256" key="7">
    <source>
        <dbReference type="ARBA" id="ARBA00022968"/>
    </source>
</evidence>
<keyword evidence="10" id="KW-0472">Membrane</keyword>
<evidence type="ECO:0000256" key="5">
    <source>
        <dbReference type="ARBA" id="ARBA00022679"/>
    </source>
</evidence>
<dbReference type="InterPro" id="IPR031481">
    <property type="entry name" value="Glyco_tran_10_N"/>
</dbReference>
<comment type="similarity">
    <text evidence="3 12">Belongs to the glycosyltransferase 10 family.</text>
</comment>
<feature type="domain" description="Fucosyltransferase C-terminal" evidence="14">
    <location>
        <begin position="238"/>
        <end position="412"/>
    </location>
</feature>
<proteinExistence type="inferred from homology"/>
<accession>A0AAD9UHI6</accession>
<dbReference type="Gene3D" id="3.40.50.11660">
    <property type="entry name" value="Glycosyl transferase family 10, C-terminal domain"/>
    <property type="match status" value="1"/>
</dbReference>
<dbReference type="FunFam" id="3.40.50.11660:FF:000004">
    <property type="entry name" value="Glycoprotein 3-alpha-L-fucosyltransferase A"/>
    <property type="match status" value="1"/>
</dbReference>
<name>A0AAD9UHI6_RIDPI</name>
<comment type="caution">
    <text evidence="16">The sequence shown here is derived from an EMBL/GenBank/DDBJ whole genome shotgun (WGS) entry which is preliminary data.</text>
</comment>
<dbReference type="InterPro" id="IPR001503">
    <property type="entry name" value="Glyco_trans_10"/>
</dbReference>
<evidence type="ECO:0000256" key="1">
    <source>
        <dbReference type="ARBA" id="ARBA00004323"/>
    </source>
</evidence>
<keyword evidence="9 12" id="KW-0333">Golgi apparatus</keyword>
<dbReference type="AlphaFoldDB" id="A0AAD9UHI6"/>
<keyword evidence="11" id="KW-0325">Glycoprotein</keyword>
<dbReference type="EMBL" id="JAODUO010000098">
    <property type="protein sequence ID" value="KAK2189758.1"/>
    <property type="molecule type" value="Genomic_DNA"/>
</dbReference>
<keyword evidence="13" id="KW-0732">Signal</keyword>
<keyword evidence="7" id="KW-0735">Signal-anchor</keyword>
<comment type="pathway">
    <text evidence="2">Protein modification; protein glycosylation.</text>
</comment>
<evidence type="ECO:0000256" key="3">
    <source>
        <dbReference type="ARBA" id="ARBA00008919"/>
    </source>
</evidence>
<keyword evidence="4 12" id="KW-0328">Glycosyltransferase</keyword>
<reference evidence="16" key="1">
    <citation type="journal article" date="2023" name="Mol. Biol. Evol.">
        <title>Third-Generation Sequencing Reveals the Adaptive Role of the Epigenome in Three Deep-Sea Polychaetes.</title>
        <authorList>
            <person name="Perez M."/>
            <person name="Aroh O."/>
            <person name="Sun Y."/>
            <person name="Lan Y."/>
            <person name="Juniper S.K."/>
            <person name="Young C.R."/>
            <person name="Angers B."/>
            <person name="Qian P.Y."/>
        </authorList>
    </citation>
    <scope>NUCLEOTIDE SEQUENCE</scope>
    <source>
        <strain evidence="16">R07B-5</strain>
    </source>
</reference>
<feature type="signal peptide" evidence="13">
    <location>
        <begin position="1"/>
        <end position="21"/>
    </location>
</feature>
<keyword evidence="17" id="KW-1185">Reference proteome</keyword>
<evidence type="ECO:0000313" key="17">
    <source>
        <dbReference type="Proteomes" id="UP001209878"/>
    </source>
</evidence>
<evidence type="ECO:0000256" key="12">
    <source>
        <dbReference type="RuleBase" id="RU003832"/>
    </source>
</evidence>
<dbReference type="PANTHER" id="PTHR48438">
    <property type="entry name" value="ALPHA-(1,3)-FUCOSYLTRANSFERASE C-RELATED"/>
    <property type="match status" value="1"/>
</dbReference>
<dbReference type="Pfam" id="PF17039">
    <property type="entry name" value="Glyco_tran_10_N"/>
    <property type="match status" value="1"/>
</dbReference>
<dbReference type="EC" id="2.4.1.-" evidence="12"/>
<dbReference type="SUPFAM" id="SSF53756">
    <property type="entry name" value="UDP-Glycosyltransferase/glycogen phosphorylase"/>
    <property type="match status" value="1"/>
</dbReference>
<sequence>MKRYSAVAMVILLVYVINKLPEMIEFNRNDLNNYIASSAYMQADGTGRISVVKTPLDRRVLGRETTNHGDKRGDSVDGRKVIRIVKWTPPEKNWVRLLGRKRFEKCQTRVPCEYVPQSAYNTSDIVMINAFYLRYQRDMPKFRFPRQKWLFYHTEAPRSQRFKFLQRYHDAFNLTLTYSSDADIVKPYGICLPTRANIVRNASSITPYIRKIYGREADSAPWLFSQLKPYTSFDIAAGKSRLVAWMASDCTATNKRTDYVALLQRHIQVDVYGKCGNLTCLPKFSAACEKLLRSYKFYLAFENSLCPEYITEKVWMRLRDGVVVPVVLGSAEYEKYLPKHSYIDIRDFSSPRHLADYLKLLDKNDTLYNEYFEWRNDYTSHTGTPGLTSDCQICRYANENIDKTEIAPNIAEFWSFEKCTSPKAFYNGVADIISSSDIK</sequence>
<evidence type="ECO:0000256" key="10">
    <source>
        <dbReference type="ARBA" id="ARBA00023136"/>
    </source>
</evidence>
<dbReference type="Proteomes" id="UP001209878">
    <property type="component" value="Unassembled WGS sequence"/>
</dbReference>
<evidence type="ECO:0000313" key="16">
    <source>
        <dbReference type="EMBL" id="KAK2189758.1"/>
    </source>
</evidence>
<evidence type="ECO:0000256" key="9">
    <source>
        <dbReference type="ARBA" id="ARBA00023034"/>
    </source>
</evidence>
<dbReference type="InterPro" id="IPR055270">
    <property type="entry name" value="Glyco_tran_10_C"/>
</dbReference>
<gene>
    <name evidence="16" type="ORF">NP493_98g06032</name>
</gene>
<dbReference type="GO" id="GO:0000139">
    <property type="term" value="C:Golgi membrane"/>
    <property type="evidence" value="ECO:0007669"/>
    <property type="project" value="UniProtKB-SubCell"/>
</dbReference>
<keyword evidence="8" id="KW-1133">Transmembrane helix</keyword>
<organism evidence="16 17">
    <name type="scientific">Ridgeia piscesae</name>
    <name type="common">Tubeworm</name>
    <dbReference type="NCBI Taxonomy" id="27915"/>
    <lineage>
        <taxon>Eukaryota</taxon>
        <taxon>Metazoa</taxon>
        <taxon>Spiralia</taxon>
        <taxon>Lophotrochozoa</taxon>
        <taxon>Annelida</taxon>
        <taxon>Polychaeta</taxon>
        <taxon>Sedentaria</taxon>
        <taxon>Canalipalpata</taxon>
        <taxon>Sabellida</taxon>
        <taxon>Siboglinidae</taxon>
        <taxon>Ridgeia</taxon>
    </lineage>
</organism>
<evidence type="ECO:0000256" key="4">
    <source>
        <dbReference type="ARBA" id="ARBA00022676"/>
    </source>
</evidence>
<dbReference type="Pfam" id="PF00852">
    <property type="entry name" value="Glyco_transf_10"/>
    <property type="match status" value="1"/>
</dbReference>
<evidence type="ECO:0000256" key="13">
    <source>
        <dbReference type="SAM" id="SignalP"/>
    </source>
</evidence>
<dbReference type="InterPro" id="IPR038577">
    <property type="entry name" value="GT10-like_C_sf"/>
</dbReference>
<feature type="domain" description="Fucosyltransferase N-terminal" evidence="15">
    <location>
        <begin position="84"/>
        <end position="189"/>
    </location>
</feature>
<dbReference type="GO" id="GO:0008417">
    <property type="term" value="F:fucosyltransferase activity"/>
    <property type="evidence" value="ECO:0007669"/>
    <property type="project" value="InterPro"/>
</dbReference>
<evidence type="ECO:0000256" key="11">
    <source>
        <dbReference type="ARBA" id="ARBA00023180"/>
    </source>
</evidence>
<evidence type="ECO:0000259" key="14">
    <source>
        <dbReference type="Pfam" id="PF00852"/>
    </source>
</evidence>
<comment type="subcellular location">
    <subcellularLocation>
        <location evidence="1">Golgi apparatus membrane</location>
        <topology evidence="1">Single-pass type II membrane protein</topology>
    </subcellularLocation>
    <subcellularLocation>
        <location evidence="12">Golgi apparatus</location>
        <location evidence="12">Golgi stack membrane</location>
        <topology evidence="12">Single-pass type II membrane protein</topology>
    </subcellularLocation>
</comment>
<evidence type="ECO:0000256" key="8">
    <source>
        <dbReference type="ARBA" id="ARBA00022989"/>
    </source>
</evidence>
<evidence type="ECO:0000256" key="2">
    <source>
        <dbReference type="ARBA" id="ARBA00004922"/>
    </source>
</evidence>
<feature type="chain" id="PRO_5041943785" description="Fucosyltransferase" evidence="13">
    <location>
        <begin position="22"/>
        <end position="439"/>
    </location>
</feature>
<evidence type="ECO:0000256" key="6">
    <source>
        <dbReference type="ARBA" id="ARBA00022692"/>
    </source>
</evidence>
<protein>
    <recommendedName>
        <fullName evidence="12">Fucosyltransferase</fullName>
        <ecNumber evidence="12">2.4.1.-</ecNumber>
    </recommendedName>
</protein>
<dbReference type="GO" id="GO:0032580">
    <property type="term" value="C:Golgi cisterna membrane"/>
    <property type="evidence" value="ECO:0007669"/>
    <property type="project" value="UniProtKB-SubCell"/>
</dbReference>
<keyword evidence="6 12" id="KW-0812">Transmembrane</keyword>